<dbReference type="InterPro" id="IPR003825">
    <property type="entry name" value="Colicin-V_CvpA"/>
</dbReference>
<dbReference type="AlphaFoldDB" id="A0A429XAX4"/>
<comment type="subcellular location">
    <subcellularLocation>
        <location evidence="1">Membrane</location>
        <topology evidence="1">Multi-pass membrane protein</topology>
    </subcellularLocation>
</comment>
<evidence type="ECO:0000256" key="2">
    <source>
        <dbReference type="ARBA" id="ARBA00022692"/>
    </source>
</evidence>
<keyword evidence="3 5" id="KW-1133">Transmembrane helix</keyword>
<dbReference type="EMBL" id="BORJ01000015">
    <property type="protein sequence ID" value="GIN98630.1"/>
    <property type="molecule type" value="Genomic_DNA"/>
</dbReference>
<sequence length="180" mass="20316">MLSLSLLIILIIGFFVGLRRGFILQLIHMIGFVVSFILAYIFYDDLAPKLRLWIPYPDFDPGKTLQMVFDGVGMDEAFYRAIAFVIIFFAVRIVLGIIGSALDFVASLPILKTLNVWAGGILGFLEVYLMIFILLYIAALLPIPAIQEAINGSFLAKGMIHYTPFLSAELKKWWIDYIQS</sequence>
<protein>
    <submittedName>
        <fullName evidence="7">CvpA family protein</fullName>
    </submittedName>
    <submittedName>
        <fullName evidence="6">Transmembrane protein YshB</fullName>
    </submittedName>
</protein>
<evidence type="ECO:0000313" key="9">
    <source>
        <dbReference type="Proteomes" id="UP000680670"/>
    </source>
</evidence>
<dbReference type="EMBL" id="QYTW02000004">
    <property type="protein sequence ID" value="RST60512.1"/>
    <property type="molecule type" value="Genomic_DNA"/>
</dbReference>
<keyword evidence="4 5" id="KW-0472">Membrane</keyword>
<comment type="caution">
    <text evidence="7">The sequence shown here is derived from an EMBL/GenBank/DDBJ whole genome shotgun (WGS) entry which is preliminary data.</text>
</comment>
<gene>
    <name evidence="6" type="primary">yshB</name>
    <name evidence="7" type="ORF">D5F11_006670</name>
    <name evidence="6" type="ORF">J6TS1_45000</name>
</gene>
<dbReference type="GO" id="GO:0009403">
    <property type="term" value="P:toxin biosynthetic process"/>
    <property type="evidence" value="ECO:0007669"/>
    <property type="project" value="InterPro"/>
</dbReference>
<evidence type="ECO:0000256" key="5">
    <source>
        <dbReference type="SAM" id="Phobius"/>
    </source>
</evidence>
<dbReference type="GO" id="GO:0016020">
    <property type="term" value="C:membrane"/>
    <property type="evidence" value="ECO:0007669"/>
    <property type="project" value="UniProtKB-SubCell"/>
</dbReference>
<reference evidence="6 9" key="2">
    <citation type="submission" date="2021-03" db="EMBL/GenBank/DDBJ databases">
        <title>Antimicrobial resistance genes in bacteria isolated from Japanese honey, and their potential for conferring macrolide and lincosamide resistance in the American foulbrood pathogen Paenibacillus larvae.</title>
        <authorList>
            <person name="Okamoto M."/>
            <person name="Kumagai M."/>
            <person name="Kanamori H."/>
            <person name="Takamatsu D."/>
        </authorList>
    </citation>
    <scope>NUCLEOTIDE SEQUENCE [LARGE SCALE GENOMIC DNA]</scope>
    <source>
        <strain evidence="6 9">J6TS1</strain>
    </source>
</reference>
<evidence type="ECO:0000256" key="4">
    <source>
        <dbReference type="ARBA" id="ARBA00023136"/>
    </source>
</evidence>
<dbReference type="OrthoDB" id="1809613at2"/>
<dbReference type="Proteomes" id="UP000680670">
    <property type="component" value="Unassembled WGS sequence"/>
</dbReference>
<feature type="transmembrane region" description="Helical" evidence="5">
    <location>
        <begin position="114"/>
        <end position="141"/>
    </location>
</feature>
<evidence type="ECO:0000313" key="8">
    <source>
        <dbReference type="Proteomes" id="UP000287296"/>
    </source>
</evidence>
<accession>A0A429XAX4</accession>
<evidence type="ECO:0000313" key="7">
    <source>
        <dbReference type="EMBL" id="RST60512.1"/>
    </source>
</evidence>
<keyword evidence="9" id="KW-1185">Reference proteome</keyword>
<dbReference type="RefSeq" id="WP_120115401.1">
    <property type="nucleotide sequence ID" value="NZ_BORI01000009.1"/>
</dbReference>
<dbReference type="PANTHER" id="PTHR37306:SF1">
    <property type="entry name" value="COLICIN V PRODUCTION PROTEIN"/>
    <property type="match status" value="1"/>
</dbReference>
<keyword evidence="2 5" id="KW-0812">Transmembrane</keyword>
<dbReference type="PANTHER" id="PTHR37306">
    <property type="entry name" value="COLICIN V PRODUCTION PROTEIN"/>
    <property type="match status" value="1"/>
</dbReference>
<reference evidence="7 8" key="1">
    <citation type="submission" date="2018-12" db="EMBL/GenBank/DDBJ databases">
        <authorList>
            <person name="Sun L."/>
            <person name="Chen Z."/>
        </authorList>
    </citation>
    <scope>NUCLEOTIDE SEQUENCE [LARGE SCALE GENOMIC DNA]</scope>
    <source>
        <strain evidence="7 8">LMG 29736</strain>
    </source>
</reference>
<evidence type="ECO:0000256" key="3">
    <source>
        <dbReference type="ARBA" id="ARBA00022989"/>
    </source>
</evidence>
<proteinExistence type="predicted"/>
<dbReference type="Pfam" id="PF02674">
    <property type="entry name" value="Colicin_V"/>
    <property type="match status" value="1"/>
</dbReference>
<name>A0A429XAX4_SIMTE</name>
<evidence type="ECO:0000256" key="1">
    <source>
        <dbReference type="ARBA" id="ARBA00004141"/>
    </source>
</evidence>
<dbReference type="Proteomes" id="UP000287296">
    <property type="component" value="Unassembled WGS sequence"/>
</dbReference>
<evidence type="ECO:0000313" key="6">
    <source>
        <dbReference type="EMBL" id="GIN98630.1"/>
    </source>
</evidence>
<feature type="transmembrane region" description="Helical" evidence="5">
    <location>
        <begin position="23"/>
        <end position="43"/>
    </location>
</feature>
<feature type="transmembrane region" description="Helical" evidence="5">
    <location>
        <begin position="77"/>
        <end position="102"/>
    </location>
</feature>
<organism evidence="7 8">
    <name type="scientific">Siminovitchia terrae</name>
    <name type="common">Bacillus terrae</name>
    <dbReference type="NCBI Taxonomy" id="1914933"/>
    <lineage>
        <taxon>Bacteria</taxon>
        <taxon>Bacillati</taxon>
        <taxon>Bacillota</taxon>
        <taxon>Bacilli</taxon>
        <taxon>Bacillales</taxon>
        <taxon>Bacillaceae</taxon>
        <taxon>Siminovitchia</taxon>
    </lineage>
</organism>